<keyword evidence="1" id="KW-1133">Transmembrane helix</keyword>
<dbReference type="Proteomes" id="UP000017404">
    <property type="component" value="Unassembled WGS sequence"/>
</dbReference>
<dbReference type="RefSeq" id="WP_023274830.1">
    <property type="nucleotide sequence ID" value="NZ_AYEV01000058.1"/>
</dbReference>
<sequence>MEIILKYIVTFFPVLLWFFDKTYRMAHKRKFFKAQREALQSYINDYYQKLNIEFVIRDIAAREVTCRDDVGGLFLDFCIKNKCNNIFNVMHDFINSWAFVNIKKIDDENIELHTRFKKKTLEILFISIFIYYVVSVFIFLFNDIFLWIFKYFDVVPFYISKKWFDFFVFFKGLNIILAVVVLLSVGRWVASILSLAKKLPVKFEQK</sequence>
<feature type="transmembrane region" description="Helical" evidence="1">
    <location>
        <begin position="6"/>
        <end position="23"/>
    </location>
</feature>
<feature type="transmembrane region" description="Helical" evidence="1">
    <location>
        <begin position="123"/>
        <end position="149"/>
    </location>
</feature>
<dbReference type="AlphaFoldDB" id="V2UWZ8"/>
<dbReference type="PATRIC" id="fig|1120928.5.peg.3504"/>
<keyword evidence="1" id="KW-0472">Membrane</keyword>
<protein>
    <submittedName>
        <fullName evidence="2">Uncharacterized protein</fullName>
    </submittedName>
</protein>
<accession>V2UWZ8</accession>
<organism evidence="2 3">
    <name type="scientific">Acinetobacter tjernbergiae DSM 14971 = CIP 107465</name>
    <dbReference type="NCBI Taxonomy" id="1120928"/>
    <lineage>
        <taxon>Bacteria</taxon>
        <taxon>Pseudomonadati</taxon>
        <taxon>Pseudomonadota</taxon>
        <taxon>Gammaproteobacteria</taxon>
        <taxon>Moraxellales</taxon>
        <taxon>Moraxellaceae</taxon>
        <taxon>Acinetobacter</taxon>
    </lineage>
</organism>
<feature type="transmembrane region" description="Helical" evidence="1">
    <location>
        <begin position="169"/>
        <end position="196"/>
    </location>
</feature>
<dbReference type="EMBL" id="AYEV01000058">
    <property type="protein sequence ID" value="ESK53195.1"/>
    <property type="molecule type" value="Genomic_DNA"/>
</dbReference>
<dbReference type="OrthoDB" id="6392713at2"/>
<comment type="caution">
    <text evidence="2">The sequence shown here is derived from an EMBL/GenBank/DDBJ whole genome shotgun (WGS) entry which is preliminary data.</text>
</comment>
<reference evidence="2 3" key="1">
    <citation type="submission" date="2013-10" db="EMBL/GenBank/DDBJ databases">
        <title>The Genome Sequence of Acinetobacter tjernbergiae CIP107465.</title>
        <authorList>
            <consortium name="The Broad Institute Genomics Platform"/>
            <consortium name="The Broad Institute Genome Sequencing Center for Infectious Disease"/>
            <person name="Cerqueira G."/>
            <person name="Feldgarden M."/>
            <person name="Courvalin P."/>
            <person name="Grillot-Courvalin C."/>
            <person name="Clermont D."/>
            <person name="Rocha E."/>
            <person name="Yoon E.-J."/>
            <person name="Nemec A."/>
            <person name="Young S.K."/>
            <person name="Zeng Q."/>
            <person name="Gargeya S."/>
            <person name="Fitzgerald M."/>
            <person name="Abouelleil A."/>
            <person name="Alvarado L."/>
            <person name="Berlin A.M."/>
            <person name="Chapman S.B."/>
            <person name="Gainer-Dewar J."/>
            <person name="Goldberg J."/>
            <person name="Gnerre S."/>
            <person name="Griggs A."/>
            <person name="Gujja S."/>
            <person name="Hansen M."/>
            <person name="Howarth C."/>
            <person name="Imamovic A."/>
            <person name="Ireland A."/>
            <person name="Larimer J."/>
            <person name="McCowan C."/>
            <person name="Murphy C."/>
            <person name="Pearson M."/>
            <person name="Poon T.W."/>
            <person name="Priest M."/>
            <person name="Roberts A."/>
            <person name="Saif S."/>
            <person name="Shea T."/>
            <person name="Sykes S."/>
            <person name="Wortman J."/>
            <person name="Nusbaum C."/>
            <person name="Birren B."/>
        </authorList>
    </citation>
    <scope>NUCLEOTIDE SEQUENCE [LARGE SCALE GENOMIC DNA]</scope>
    <source>
        <strain evidence="2 3">CIP 107465</strain>
    </source>
</reference>
<proteinExistence type="predicted"/>
<name>V2UWZ8_9GAMM</name>
<evidence type="ECO:0000256" key="1">
    <source>
        <dbReference type="SAM" id="Phobius"/>
    </source>
</evidence>
<evidence type="ECO:0000313" key="3">
    <source>
        <dbReference type="Proteomes" id="UP000017404"/>
    </source>
</evidence>
<dbReference type="STRING" id="202955.GCA_000759995_01303"/>
<evidence type="ECO:0000313" key="2">
    <source>
        <dbReference type="EMBL" id="ESK53195.1"/>
    </source>
</evidence>
<keyword evidence="3" id="KW-1185">Reference proteome</keyword>
<keyword evidence="1" id="KW-0812">Transmembrane</keyword>
<gene>
    <name evidence="2" type="ORF">F990_03465</name>
</gene>